<organism evidence="6 7">
    <name type="scientific">Metapseudomonas boanensis</name>
    <dbReference type="NCBI Taxonomy" id="2822138"/>
    <lineage>
        <taxon>Bacteria</taxon>
        <taxon>Pseudomonadati</taxon>
        <taxon>Pseudomonadota</taxon>
        <taxon>Gammaproteobacteria</taxon>
        <taxon>Pseudomonadales</taxon>
        <taxon>Pseudomonadaceae</taxon>
        <taxon>Metapseudomonas</taxon>
    </lineage>
</organism>
<sequence length="505" mass="54630">MNDYLDPQALDATALNGRLAQMRAAFLRELPVSYETRRDRIRRAIAMTLRHADAFVAASQEDFPNRRAELARLTEVFMPLDAMHHAERKLAGWMKPQKRSAPLPFALFGARAQVQYQPLGVVGVIAPWNAPLTLLLLPLATILAAGNRAFLRPSDQTPACAAAIDAAVREYFDPDEVSVALGGLQTSQAFSSLPLDHLLFTGSTGVGRAVAASAADNLTPLTLELGGKCPVFVLADADVAEAGRRLALGKLMNGGQGCLCPDTAFVPATLQQPLLRAMDAEVRRQAMGEDLCGLFSARHYERLQAIVDEARHAGARVITLGAEASDPTSLRMAPTVIVDPAPELRASREELFGPVLVLRSCDEPQATLAELRQGDKPLGLYVFARDAGAAQRVLDASFSGGATVNDTLMHLSVKDLPFGGVGHSGMGAYGFGVEGFRRFSHARAVYWQSGPFSLLRAMHPPYGKLYQLAVEGTLRRLARRYADVLPRMSRHDTDSGIPTTKPMQE</sequence>
<comment type="similarity">
    <text evidence="1 4">Belongs to the aldehyde dehydrogenase family.</text>
</comment>
<protein>
    <recommendedName>
        <fullName evidence="4">Aldehyde dehydrogenase</fullName>
    </recommendedName>
</protein>
<dbReference type="InterPro" id="IPR016161">
    <property type="entry name" value="Ald_DH/histidinol_DH"/>
</dbReference>
<dbReference type="InterPro" id="IPR012394">
    <property type="entry name" value="Aldehyde_DH_NAD(P)"/>
</dbReference>
<evidence type="ECO:0000313" key="7">
    <source>
        <dbReference type="Proteomes" id="UP001519667"/>
    </source>
</evidence>
<dbReference type="RefSeq" id="WP_215374055.1">
    <property type="nucleotide sequence ID" value="NZ_JAGTIS010000005.1"/>
</dbReference>
<evidence type="ECO:0000256" key="1">
    <source>
        <dbReference type="ARBA" id="ARBA00009986"/>
    </source>
</evidence>
<dbReference type="PANTHER" id="PTHR43570:SF20">
    <property type="entry name" value="ALDEHYDE DEHYDROGENASE ALDX-RELATED"/>
    <property type="match status" value="1"/>
</dbReference>
<dbReference type="InterPro" id="IPR016162">
    <property type="entry name" value="Ald_DH_N"/>
</dbReference>
<dbReference type="Proteomes" id="UP001519667">
    <property type="component" value="Unassembled WGS sequence"/>
</dbReference>
<dbReference type="Gene3D" id="3.40.605.10">
    <property type="entry name" value="Aldehyde Dehydrogenase, Chain A, domain 1"/>
    <property type="match status" value="1"/>
</dbReference>
<name>A0ABS5XGC0_9GAMM</name>
<dbReference type="PIRSF" id="PIRSF036492">
    <property type="entry name" value="ALDH"/>
    <property type="match status" value="1"/>
</dbReference>
<evidence type="ECO:0000313" key="6">
    <source>
        <dbReference type="EMBL" id="MBT8766737.1"/>
    </source>
</evidence>
<evidence type="ECO:0000256" key="2">
    <source>
        <dbReference type="ARBA" id="ARBA00023002"/>
    </source>
</evidence>
<keyword evidence="7" id="KW-1185">Reference proteome</keyword>
<evidence type="ECO:0000256" key="4">
    <source>
        <dbReference type="PIRNR" id="PIRNR036492"/>
    </source>
</evidence>
<dbReference type="SUPFAM" id="SSF53720">
    <property type="entry name" value="ALDH-like"/>
    <property type="match status" value="1"/>
</dbReference>
<keyword evidence="2 4" id="KW-0560">Oxidoreductase</keyword>
<dbReference type="EMBL" id="JAGTIS010000005">
    <property type="protein sequence ID" value="MBT8766737.1"/>
    <property type="molecule type" value="Genomic_DNA"/>
</dbReference>
<dbReference type="Pfam" id="PF00171">
    <property type="entry name" value="Aldedh"/>
    <property type="match status" value="1"/>
</dbReference>
<dbReference type="Gene3D" id="3.40.309.10">
    <property type="entry name" value="Aldehyde Dehydrogenase, Chain A, domain 2"/>
    <property type="match status" value="1"/>
</dbReference>
<dbReference type="PANTHER" id="PTHR43570">
    <property type="entry name" value="ALDEHYDE DEHYDROGENASE"/>
    <property type="match status" value="1"/>
</dbReference>
<dbReference type="InterPro" id="IPR015590">
    <property type="entry name" value="Aldehyde_DH_dom"/>
</dbReference>
<keyword evidence="3" id="KW-0520">NAD</keyword>
<reference evidence="6 7" key="1">
    <citation type="submission" date="2021-04" db="EMBL/GenBank/DDBJ databases">
        <title>Pseudomonas boanensis sp. nov., a bacterium isolated from river water used for household purposes in Boane District, Mozambique.</title>
        <authorList>
            <person name="Nicklasson M."/>
            <person name="Martin-Rodriguez A.J."/>
            <person name="Thorell K."/>
            <person name="Neves L."/>
            <person name="Mussagy A."/>
            <person name="Rydberg H.A."/>
            <person name="Hernroth B."/>
            <person name="Svensson-Stadler L."/>
            <person name="Sjoling A."/>
        </authorList>
    </citation>
    <scope>NUCLEOTIDE SEQUENCE [LARGE SCALE GENOMIC DNA]</scope>
    <source>
        <strain evidence="6 7">DB1</strain>
    </source>
</reference>
<accession>A0ABS5XGC0</accession>
<comment type="caution">
    <text evidence="6">The sequence shown here is derived from an EMBL/GenBank/DDBJ whole genome shotgun (WGS) entry which is preliminary data.</text>
</comment>
<feature type="domain" description="Aldehyde dehydrogenase" evidence="5">
    <location>
        <begin position="19"/>
        <end position="444"/>
    </location>
</feature>
<evidence type="ECO:0000259" key="5">
    <source>
        <dbReference type="Pfam" id="PF00171"/>
    </source>
</evidence>
<proteinExistence type="inferred from homology"/>
<gene>
    <name evidence="6" type="ORF">J7302_11475</name>
</gene>
<evidence type="ECO:0000256" key="3">
    <source>
        <dbReference type="ARBA" id="ARBA00023027"/>
    </source>
</evidence>
<dbReference type="InterPro" id="IPR016163">
    <property type="entry name" value="Ald_DH_C"/>
</dbReference>